<reference evidence="1 2" key="1">
    <citation type="journal article" date="2016" name="Sci. Rep.">
        <title>Peltaster fructicola genome reveals evolution from an invasive phytopathogen to an ectophytic parasite.</title>
        <authorList>
            <person name="Xu C."/>
            <person name="Chen H."/>
            <person name="Gleason M.L."/>
            <person name="Xu J.R."/>
            <person name="Liu H."/>
            <person name="Zhang R."/>
            <person name="Sun G."/>
        </authorList>
    </citation>
    <scope>NUCLEOTIDE SEQUENCE [LARGE SCALE GENOMIC DNA]</scope>
    <source>
        <strain evidence="1 2">LNHT1506</strain>
    </source>
</reference>
<dbReference type="GO" id="GO:0003713">
    <property type="term" value="F:transcription coactivator activity"/>
    <property type="evidence" value="ECO:0007669"/>
    <property type="project" value="InterPro"/>
</dbReference>
<dbReference type="InterPro" id="IPR038212">
    <property type="entry name" value="TF_EnY2_sf"/>
</dbReference>
<proteinExistence type="predicted"/>
<evidence type="ECO:0000313" key="1">
    <source>
        <dbReference type="EMBL" id="QIW97996.1"/>
    </source>
</evidence>
<sequence>MSSKVAINGASSATSPELQDQVTLALLQNGGVDRIQAVLQQRLDEAGWSENVRDYVTKLFRSGECTTFFEAFERVKSHITVEGAETGRKKTANGTAGVPDLSIPKTAAEGAVDAVRKELIQVCELKK</sequence>
<dbReference type="Gene3D" id="1.10.246.140">
    <property type="match status" value="1"/>
</dbReference>
<dbReference type="Proteomes" id="UP000503462">
    <property type="component" value="Chromosome 2"/>
</dbReference>
<dbReference type="AlphaFoldDB" id="A0A6H0XTA1"/>
<dbReference type="GO" id="GO:0005643">
    <property type="term" value="C:nuclear pore"/>
    <property type="evidence" value="ECO:0007669"/>
    <property type="project" value="InterPro"/>
</dbReference>
<dbReference type="EMBL" id="CP051140">
    <property type="protein sequence ID" value="QIW97996.1"/>
    <property type="molecule type" value="Genomic_DNA"/>
</dbReference>
<name>A0A6H0XTA1_9PEZI</name>
<dbReference type="GO" id="GO:0000124">
    <property type="term" value="C:SAGA complex"/>
    <property type="evidence" value="ECO:0007669"/>
    <property type="project" value="InterPro"/>
</dbReference>
<gene>
    <name evidence="1" type="ORF">AMS68_003514</name>
</gene>
<protein>
    <recommendedName>
        <fullName evidence="3">Transcription and mRNA export factor SUS1</fullName>
    </recommendedName>
</protein>
<evidence type="ECO:0000313" key="2">
    <source>
        <dbReference type="Proteomes" id="UP000503462"/>
    </source>
</evidence>
<dbReference type="OrthoDB" id="5355007at2759"/>
<keyword evidence="2" id="KW-1185">Reference proteome</keyword>
<accession>A0A6H0XTA1</accession>
<dbReference type="GO" id="GO:0006406">
    <property type="term" value="P:mRNA export from nucleus"/>
    <property type="evidence" value="ECO:0007669"/>
    <property type="project" value="InterPro"/>
</dbReference>
<organism evidence="1 2">
    <name type="scientific">Peltaster fructicola</name>
    <dbReference type="NCBI Taxonomy" id="286661"/>
    <lineage>
        <taxon>Eukaryota</taxon>
        <taxon>Fungi</taxon>
        <taxon>Dikarya</taxon>
        <taxon>Ascomycota</taxon>
        <taxon>Pezizomycotina</taxon>
        <taxon>Dothideomycetes</taxon>
        <taxon>Dothideomycetes incertae sedis</taxon>
        <taxon>Peltaster</taxon>
    </lineage>
</organism>
<dbReference type="Pfam" id="PF10163">
    <property type="entry name" value="EnY2"/>
    <property type="match status" value="1"/>
</dbReference>
<evidence type="ECO:0008006" key="3">
    <source>
        <dbReference type="Google" id="ProtNLM"/>
    </source>
</evidence>
<dbReference type="InterPro" id="IPR018783">
    <property type="entry name" value="TF_ENY2"/>
</dbReference>